<name>A0A4R5BVA6_9PSEU</name>
<keyword evidence="1" id="KW-0805">Transcription regulation</keyword>
<keyword evidence="2" id="KW-0804">Transcription</keyword>
<organism evidence="4 5">
    <name type="scientific">Saccharopolyspora karakumensis</name>
    <dbReference type="NCBI Taxonomy" id="2530386"/>
    <lineage>
        <taxon>Bacteria</taxon>
        <taxon>Bacillati</taxon>
        <taxon>Actinomycetota</taxon>
        <taxon>Actinomycetes</taxon>
        <taxon>Pseudonocardiales</taxon>
        <taxon>Pseudonocardiaceae</taxon>
        <taxon>Saccharopolyspora</taxon>
    </lineage>
</organism>
<evidence type="ECO:0000313" key="5">
    <source>
        <dbReference type="Proteomes" id="UP000294723"/>
    </source>
</evidence>
<feature type="domain" description="HTH araC/xylS-type" evidence="3">
    <location>
        <begin position="1"/>
        <end position="45"/>
    </location>
</feature>
<dbReference type="GO" id="GO:0003700">
    <property type="term" value="F:DNA-binding transcription factor activity"/>
    <property type="evidence" value="ECO:0007669"/>
    <property type="project" value="InterPro"/>
</dbReference>
<evidence type="ECO:0000313" key="4">
    <source>
        <dbReference type="EMBL" id="TDD90105.1"/>
    </source>
</evidence>
<dbReference type="Proteomes" id="UP000294723">
    <property type="component" value="Unassembled WGS sequence"/>
</dbReference>
<gene>
    <name evidence="4" type="ORF">E1202_09695</name>
</gene>
<dbReference type="GO" id="GO:0043565">
    <property type="term" value="F:sequence-specific DNA binding"/>
    <property type="evidence" value="ECO:0007669"/>
    <property type="project" value="InterPro"/>
</dbReference>
<dbReference type="Pfam" id="PF12833">
    <property type="entry name" value="HTH_18"/>
    <property type="match status" value="1"/>
</dbReference>
<dbReference type="SUPFAM" id="SSF46689">
    <property type="entry name" value="Homeodomain-like"/>
    <property type="match status" value="1"/>
</dbReference>
<comment type="caution">
    <text evidence="4">The sequence shown here is derived from an EMBL/GenBank/DDBJ whole genome shotgun (WGS) entry which is preliminary data.</text>
</comment>
<dbReference type="EMBL" id="SMLA01000010">
    <property type="protein sequence ID" value="TDD90105.1"/>
    <property type="molecule type" value="Genomic_DNA"/>
</dbReference>
<evidence type="ECO:0000256" key="2">
    <source>
        <dbReference type="ARBA" id="ARBA00023163"/>
    </source>
</evidence>
<accession>A0A4R5BVA6</accession>
<sequence>MVRAALRTEDSLTTIAEAIGNQSERAFSTAFRRAAGMSPREFRASPRAQR</sequence>
<dbReference type="AlphaFoldDB" id="A0A4R5BVA6"/>
<proteinExistence type="predicted"/>
<evidence type="ECO:0000259" key="3">
    <source>
        <dbReference type="PROSITE" id="PS01124"/>
    </source>
</evidence>
<dbReference type="InterPro" id="IPR009057">
    <property type="entry name" value="Homeodomain-like_sf"/>
</dbReference>
<evidence type="ECO:0000256" key="1">
    <source>
        <dbReference type="ARBA" id="ARBA00023015"/>
    </source>
</evidence>
<dbReference type="Gene3D" id="1.10.10.60">
    <property type="entry name" value="Homeodomain-like"/>
    <property type="match status" value="1"/>
</dbReference>
<protein>
    <submittedName>
        <fullName evidence="4">Helix-turn-helix domain-containing protein</fullName>
    </submittedName>
</protein>
<keyword evidence="5" id="KW-1185">Reference proteome</keyword>
<dbReference type="InterPro" id="IPR018060">
    <property type="entry name" value="HTH_AraC"/>
</dbReference>
<dbReference type="RefSeq" id="WP_132682486.1">
    <property type="nucleotide sequence ID" value="NZ_SMLA01000010.1"/>
</dbReference>
<dbReference type="PROSITE" id="PS01124">
    <property type="entry name" value="HTH_ARAC_FAMILY_2"/>
    <property type="match status" value="1"/>
</dbReference>
<reference evidence="4 5" key="1">
    <citation type="submission" date="2019-03" db="EMBL/GenBank/DDBJ databases">
        <title>Draft genome sequences of novel Actinobacteria.</title>
        <authorList>
            <person name="Sahin N."/>
            <person name="Ay H."/>
            <person name="Saygin H."/>
        </authorList>
    </citation>
    <scope>NUCLEOTIDE SEQUENCE [LARGE SCALE GENOMIC DNA]</scope>
    <source>
        <strain evidence="4 5">5K548</strain>
    </source>
</reference>